<dbReference type="Gene3D" id="3.90.730.10">
    <property type="entry name" value="Ribonuclease T2-like"/>
    <property type="match status" value="1"/>
</dbReference>
<dbReference type="PANTHER" id="PTHR11240">
    <property type="entry name" value="RIBONUCLEASE T2"/>
    <property type="match status" value="1"/>
</dbReference>
<evidence type="ECO:0000256" key="18">
    <source>
        <dbReference type="SAM" id="MobiDB-lite"/>
    </source>
</evidence>
<gene>
    <name evidence="21" type="primary">RBT7_1</name>
    <name evidence="21" type="ORF">N0V93_000398</name>
</gene>
<dbReference type="GO" id="GO:0016787">
    <property type="term" value="F:hydrolase activity"/>
    <property type="evidence" value="ECO:0007669"/>
    <property type="project" value="UniProtKB-KW"/>
</dbReference>
<comment type="function">
    <text evidence="14">Rnase which modulates cell survival under stress conditions. Released from the vacuole to the cytoplasm during stress to promote tRNA and rRNA cleavage and to activate separately a downstream pathway that promotes cell death. Involved in cell size, vacuolar morphology and growth at high temperatures and high salt concentration.</text>
</comment>
<dbReference type="PROSITE" id="PS00531">
    <property type="entry name" value="RNASE_T2_2"/>
    <property type="match status" value="1"/>
</dbReference>
<dbReference type="AlphaFoldDB" id="A0A9W8Z3L2"/>
<evidence type="ECO:0000259" key="20">
    <source>
        <dbReference type="Pfam" id="PF25488"/>
    </source>
</evidence>
<comment type="similarity">
    <text evidence="3 17">Belongs to the RNase T2 family.</text>
</comment>
<evidence type="ECO:0000256" key="2">
    <source>
        <dbReference type="ARBA" id="ARBA00004496"/>
    </source>
</evidence>
<feature type="region of interest" description="Disordered" evidence="18">
    <location>
        <begin position="303"/>
        <end position="332"/>
    </location>
</feature>
<keyword evidence="22" id="KW-1185">Reference proteome</keyword>
<keyword evidence="10" id="KW-0378">Hydrolase</keyword>
<evidence type="ECO:0000256" key="9">
    <source>
        <dbReference type="ARBA" id="ARBA00022759"/>
    </source>
</evidence>
<dbReference type="InterPro" id="IPR033697">
    <property type="entry name" value="Ribonuclease_T2_eukaryotic"/>
</dbReference>
<evidence type="ECO:0000256" key="14">
    <source>
        <dbReference type="ARBA" id="ARBA00025494"/>
    </source>
</evidence>
<evidence type="ECO:0000256" key="16">
    <source>
        <dbReference type="PIRSR" id="PIRSR633697-1"/>
    </source>
</evidence>
<dbReference type="PROSITE" id="PS00530">
    <property type="entry name" value="RNASE_T2_1"/>
    <property type="match status" value="1"/>
</dbReference>
<evidence type="ECO:0000256" key="10">
    <source>
        <dbReference type="ARBA" id="ARBA00022801"/>
    </source>
</evidence>
<dbReference type="GO" id="GO:0006401">
    <property type="term" value="P:RNA catabolic process"/>
    <property type="evidence" value="ECO:0007669"/>
    <property type="project" value="TreeGrafter"/>
</dbReference>
<dbReference type="InterPro" id="IPR001568">
    <property type="entry name" value="RNase_T2-like"/>
</dbReference>
<dbReference type="OrthoDB" id="435754at2759"/>
<dbReference type="PANTHER" id="PTHR11240:SF22">
    <property type="entry name" value="RIBONUCLEASE T2"/>
    <property type="match status" value="1"/>
</dbReference>
<dbReference type="GO" id="GO:0005775">
    <property type="term" value="C:vacuolar lumen"/>
    <property type="evidence" value="ECO:0007669"/>
    <property type="project" value="UniProtKB-SubCell"/>
</dbReference>
<comment type="caution">
    <text evidence="21">The sequence shown here is derived from an EMBL/GenBank/DDBJ whole genome shotgun (WGS) entry which is preliminary data.</text>
</comment>
<evidence type="ECO:0000256" key="17">
    <source>
        <dbReference type="RuleBase" id="RU004328"/>
    </source>
</evidence>
<keyword evidence="5" id="KW-0963">Cytoplasm</keyword>
<evidence type="ECO:0000256" key="6">
    <source>
        <dbReference type="ARBA" id="ARBA00022554"/>
    </source>
</evidence>
<evidence type="ECO:0000256" key="13">
    <source>
        <dbReference type="ARBA" id="ARBA00023239"/>
    </source>
</evidence>
<evidence type="ECO:0000256" key="7">
    <source>
        <dbReference type="ARBA" id="ARBA00022722"/>
    </source>
</evidence>
<dbReference type="GO" id="GO:0003723">
    <property type="term" value="F:RNA binding"/>
    <property type="evidence" value="ECO:0007669"/>
    <property type="project" value="InterPro"/>
</dbReference>
<evidence type="ECO:0000256" key="3">
    <source>
        <dbReference type="ARBA" id="ARBA00007469"/>
    </source>
</evidence>
<keyword evidence="12" id="KW-0325">Glycoprotein</keyword>
<dbReference type="EMBL" id="JAPEVB010000001">
    <property type="protein sequence ID" value="KAJ4396179.1"/>
    <property type="molecule type" value="Genomic_DNA"/>
</dbReference>
<feature type="active site" evidence="16">
    <location>
        <position position="143"/>
    </location>
</feature>
<feature type="domain" description="RNase T2-like C-terminal" evidence="20">
    <location>
        <begin position="333"/>
        <end position="445"/>
    </location>
</feature>
<evidence type="ECO:0000313" key="21">
    <source>
        <dbReference type="EMBL" id="KAJ4396179.1"/>
    </source>
</evidence>
<comment type="subcellular location">
    <subcellularLocation>
        <location evidence="2">Cytoplasm</location>
    </subcellularLocation>
    <subcellularLocation>
        <location evidence="1">Vacuole lumen</location>
    </subcellularLocation>
</comment>
<evidence type="ECO:0000313" key="22">
    <source>
        <dbReference type="Proteomes" id="UP001140453"/>
    </source>
</evidence>
<dbReference type="SUPFAM" id="SSF55895">
    <property type="entry name" value="Ribonuclease Rh-like"/>
    <property type="match status" value="1"/>
</dbReference>
<keyword evidence="9" id="KW-0255">Endonuclease</keyword>
<dbReference type="InterPro" id="IPR033130">
    <property type="entry name" value="RNase_T2_His_AS_2"/>
</dbReference>
<accession>A0A9W8Z3L2</accession>
<keyword evidence="8 19" id="KW-0732">Signal</keyword>
<name>A0A9W8Z3L2_9PEZI</name>
<evidence type="ECO:0000256" key="4">
    <source>
        <dbReference type="ARBA" id="ARBA00012571"/>
    </source>
</evidence>
<evidence type="ECO:0000256" key="1">
    <source>
        <dbReference type="ARBA" id="ARBA00004410"/>
    </source>
</evidence>
<keyword evidence="6" id="KW-0926">Vacuole</keyword>
<evidence type="ECO:0000256" key="15">
    <source>
        <dbReference type="ARBA" id="ARBA00071169"/>
    </source>
</evidence>
<evidence type="ECO:0000256" key="8">
    <source>
        <dbReference type="ARBA" id="ARBA00022729"/>
    </source>
</evidence>
<feature type="compositionally biased region" description="Low complexity" evidence="18">
    <location>
        <begin position="313"/>
        <end position="332"/>
    </location>
</feature>
<dbReference type="CDD" id="cd01061">
    <property type="entry name" value="RNase_T2_euk"/>
    <property type="match status" value="1"/>
</dbReference>
<dbReference type="EC" id="4.6.1.19" evidence="4"/>
<dbReference type="GO" id="GO:0033897">
    <property type="term" value="F:ribonuclease T2 activity"/>
    <property type="evidence" value="ECO:0007669"/>
    <property type="project" value="UniProtKB-EC"/>
</dbReference>
<evidence type="ECO:0000256" key="19">
    <source>
        <dbReference type="SAM" id="SignalP"/>
    </source>
</evidence>
<dbReference type="InterPro" id="IPR036430">
    <property type="entry name" value="RNase_T2-like_sf"/>
</dbReference>
<dbReference type="InterPro" id="IPR018188">
    <property type="entry name" value="RNase_T2_His_AS_1"/>
</dbReference>
<feature type="active site" evidence="16">
    <location>
        <position position="85"/>
    </location>
</feature>
<protein>
    <recommendedName>
        <fullName evidence="15">Ribonuclease T2-like</fullName>
        <ecNumber evidence="4">4.6.1.19</ecNumber>
    </recommendedName>
</protein>
<proteinExistence type="inferred from homology"/>
<reference evidence="21" key="1">
    <citation type="submission" date="2022-10" db="EMBL/GenBank/DDBJ databases">
        <title>Tapping the CABI collections for fungal endophytes: first genome assemblies for Collariella, Neodidymelliopsis, Ascochyta clinopodiicola, Didymella pomorum, Didymosphaeria variabile, Neocosmospora piperis and Neocucurbitaria cava.</title>
        <authorList>
            <person name="Hill R."/>
        </authorList>
    </citation>
    <scope>NUCLEOTIDE SEQUENCE</scope>
    <source>
        <strain evidence="21">IMI 355082</strain>
    </source>
</reference>
<dbReference type="Pfam" id="PF25488">
    <property type="entry name" value="RNaseT2L_C"/>
    <property type="match status" value="1"/>
</dbReference>
<organism evidence="21 22">
    <name type="scientific">Gnomoniopsis smithogilvyi</name>
    <dbReference type="NCBI Taxonomy" id="1191159"/>
    <lineage>
        <taxon>Eukaryota</taxon>
        <taxon>Fungi</taxon>
        <taxon>Dikarya</taxon>
        <taxon>Ascomycota</taxon>
        <taxon>Pezizomycotina</taxon>
        <taxon>Sordariomycetes</taxon>
        <taxon>Sordariomycetidae</taxon>
        <taxon>Diaporthales</taxon>
        <taxon>Gnomoniaceae</taxon>
        <taxon>Gnomoniopsis</taxon>
    </lineage>
</organism>
<keyword evidence="7" id="KW-0540">Nuclease</keyword>
<dbReference type="InterPro" id="IPR057328">
    <property type="entry name" value="RNaseT2L_C"/>
</dbReference>
<feature type="signal peptide" evidence="19">
    <location>
        <begin position="1"/>
        <end position="21"/>
    </location>
</feature>
<keyword evidence="11" id="KW-1015">Disulfide bond</keyword>
<dbReference type="Pfam" id="PF00445">
    <property type="entry name" value="Ribonuclease_T2"/>
    <property type="match status" value="1"/>
</dbReference>
<feature type="chain" id="PRO_5040763723" description="Ribonuclease T2-like" evidence="19">
    <location>
        <begin position="22"/>
        <end position="447"/>
    </location>
</feature>
<dbReference type="GO" id="GO:0005576">
    <property type="term" value="C:extracellular region"/>
    <property type="evidence" value="ECO:0007669"/>
    <property type="project" value="TreeGrafter"/>
</dbReference>
<feature type="active site" evidence="16">
    <location>
        <position position="147"/>
    </location>
</feature>
<evidence type="ECO:0000256" key="11">
    <source>
        <dbReference type="ARBA" id="ARBA00023157"/>
    </source>
</evidence>
<evidence type="ECO:0000256" key="12">
    <source>
        <dbReference type="ARBA" id="ARBA00023180"/>
    </source>
</evidence>
<keyword evidence="13 21" id="KW-0456">Lyase</keyword>
<dbReference type="Proteomes" id="UP001140453">
    <property type="component" value="Unassembled WGS sequence"/>
</dbReference>
<evidence type="ECO:0000256" key="5">
    <source>
        <dbReference type="ARBA" id="ARBA00022490"/>
    </source>
</evidence>
<sequence>MASSISSALFVLAAALPLATANTGAMIFKDRSKRQATCAASVESCSTAAAAASTCCVNRPGGQLLQVQFWDTDPCKGPANSWGIHGLWPDNCDGTYSEDCDSSREYTDITTLIETYGTTELLDNMNTYWNSDDETNEEFWEHEWATHGTCVSTLDPSCYTDYETGIEAVDFFQITVDLFLSLVLYAAGIVPSSSKTYTSAAIISAISASFGQDPVLLCDDDTLSSIYYGFYVDGPLLNADFIPAAVVGEDSTCPSSGISYPPKSGATTTVATTTAASTTATSATATSAATTTAVTTTSTSTTSTKKITLPGRTSTTTATATTTSSGSTATGSSVSGEGYFYAYYDGSQDGELISEGTWYYGGTPATYHATTSGDGFTIYTSKGDCAVTDGTFSCDGSTSSTFSLIDGLLAYDGSTAFYADEVPSGDEQATISTESGSYSVTFEWSAI</sequence>